<dbReference type="GO" id="GO:0030896">
    <property type="term" value="C:checkpoint clamp complex"/>
    <property type="evidence" value="ECO:0007669"/>
    <property type="project" value="InterPro"/>
</dbReference>
<dbReference type="PANTHER" id="PTHR12900">
    <property type="entry name" value="MITOTIC AND DNA DAMAGE CHECKPOINT PROTEIN HUS1"/>
    <property type="match status" value="1"/>
</dbReference>
<dbReference type="GO" id="GO:0000723">
    <property type="term" value="P:telomere maintenance"/>
    <property type="evidence" value="ECO:0007669"/>
    <property type="project" value="TreeGrafter"/>
</dbReference>
<feature type="compositionally biased region" description="Low complexity" evidence="3">
    <location>
        <begin position="31"/>
        <end position="40"/>
    </location>
</feature>
<dbReference type="GO" id="GO:0035861">
    <property type="term" value="C:site of double-strand break"/>
    <property type="evidence" value="ECO:0007669"/>
    <property type="project" value="TreeGrafter"/>
</dbReference>
<evidence type="ECO:0008006" key="6">
    <source>
        <dbReference type="Google" id="ProtNLM"/>
    </source>
</evidence>
<dbReference type="PANTHER" id="PTHR12900:SF0">
    <property type="entry name" value="CHECKPOINT PROTEIN"/>
    <property type="match status" value="1"/>
</dbReference>
<gene>
    <name evidence="4" type="ORF">Vbra_5717</name>
</gene>
<dbReference type="GO" id="GO:0031573">
    <property type="term" value="P:mitotic intra-S DNA damage checkpoint signaling"/>
    <property type="evidence" value="ECO:0007669"/>
    <property type="project" value="TreeGrafter"/>
</dbReference>
<dbReference type="Gene3D" id="3.70.10.10">
    <property type="match status" value="1"/>
</dbReference>
<evidence type="ECO:0000313" key="4">
    <source>
        <dbReference type="EMBL" id="CEM06661.1"/>
    </source>
</evidence>
<keyword evidence="5" id="KW-1185">Reference proteome</keyword>
<dbReference type="InterPro" id="IPR007150">
    <property type="entry name" value="HUS1/Mec3"/>
</dbReference>
<dbReference type="Proteomes" id="UP000041254">
    <property type="component" value="Unassembled WGS sequence"/>
</dbReference>
<dbReference type="InParanoid" id="A0A0G4F475"/>
<accession>A0A0G4F475</accession>
<evidence type="ECO:0000256" key="1">
    <source>
        <dbReference type="ARBA" id="ARBA00004123"/>
    </source>
</evidence>
<dbReference type="GO" id="GO:0033314">
    <property type="term" value="P:mitotic DNA replication checkpoint signaling"/>
    <property type="evidence" value="ECO:0007669"/>
    <property type="project" value="TreeGrafter"/>
</dbReference>
<evidence type="ECO:0000313" key="5">
    <source>
        <dbReference type="Proteomes" id="UP000041254"/>
    </source>
</evidence>
<dbReference type="Pfam" id="PF04005">
    <property type="entry name" value="Hus1"/>
    <property type="match status" value="1"/>
</dbReference>
<proteinExistence type="predicted"/>
<dbReference type="GO" id="GO:0006289">
    <property type="term" value="P:nucleotide-excision repair"/>
    <property type="evidence" value="ECO:0007669"/>
    <property type="project" value="TreeGrafter"/>
</dbReference>
<comment type="subcellular location">
    <subcellularLocation>
        <location evidence="1">Nucleus</location>
    </subcellularLocation>
</comment>
<evidence type="ECO:0000256" key="2">
    <source>
        <dbReference type="ARBA" id="ARBA00023242"/>
    </source>
</evidence>
<dbReference type="GO" id="GO:0044778">
    <property type="term" value="P:meiotic DNA integrity checkpoint signaling"/>
    <property type="evidence" value="ECO:0007669"/>
    <property type="project" value="TreeGrafter"/>
</dbReference>
<reference evidence="4 5" key="1">
    <citation type="submission" date="2014-11" db="EMBL/GenBank/DDBJ databases">
        <authorList>
            <person name="Zhu J."/>
            <person name="Qi W."/>
            <person name="Song R."/>
        </authorList>
    </citation>
    <scope>NUCLEOTIDE SEQUENCE [LARGE SCALE GENOMIC DNA]</scope>
</reference>
<name>A0A0G4F475_VITBC</name>
<dbReference type="GO" id="GO:0000724">
    <property type="term" value="P:double-strand break repair via homologous recombination"/>
    <property type="evidence" value="ECO:0007669"/>
    <property type="project" value="TreeGrafter"/>
</dbReference>
<dbReference type="VEuPathDB" id="CryptoDB:Vbra_5717"/>
<dbReference type="AlphaFoldDB" id="A0A0G4F475"/>
<dbReference type="OrthoDB" id="337750at2759"/>
<evidence type="ECO:0000256" key="3">
    <source>
        <dbReference type="SAM" id="MobiDB-lite"/>
    </source>
</evidence>
<dbReference type="EMBL" id="CDMY01000368">
    <property type="protein sequence ID" value="CEM06661.1"/>
    <property type="molecule type" value="Genomic_DNA"/>
</dbReference>
<feature type="region of interest" description="Disordered" evidence="3">
    <location>
        <begin position="21"/>
        <end position="40"/>
    </location>
</feature>
<organism evidence="4 5">
    <name type="scientific">Vitrella brassicaformis (strain CCMP3155)</name>
    <dbReference type="NCBI Taxonomy" id="1169540"/>
    <lineage>
        <taxon>Eukaryota</taxon>
        <taxon>Sar</taxon>
        <taxon>Alveolata</taxon>
        <taxon>Colpodellida</taxon>
        <taxon>Vitrellaceae</taxon>
        <taxon>Vitrella</taxon>
    </lineage>
</organism>
<keyword evidence="2" id="KW-0539">Nucleus</keyword>
<protein>
    <recommendedName>
        <fullName evidence="6">Checkpoint protein</fullName>
    </recommendedName>
</protein>
<sequence>MDQESEDCFVKAIQALHRACSQGGKSGGPGTSASTSTTQATQSDALQGVASMSSMIKITSDQMLIRPLFGTAACNLFMGRFFYDVLVESKNNNVIGLSCSLDDLWTAVKDMVTAELTVCKLAKRHGFPVLSFELQMPNSDYSVVQECPVQVQRADELHGLDQLDLGNPEWQFKLPPVVKLKQLVEKMKHMGCDDIAIKLSHSPIAGYQPGGQSGAGAGDAPQYNMAQAEVAITVSGIHPDGEVEAVFNHNQFINPTANSALPAPAEMVFTAKELIAAITFFHLFPGWPLYGCLDSTTWRFTIILVLNNEGNQQGSMMAYTVPGKVT</sequence>